<dbReference type="AlphaFoldDB" id="A0A433D3K0"/>
<sequence length="889" mass="97592">MDHDIWNANHLFSKNENFHSMALIPIASPTSNFGDGSSPPPSPPPATIPLKAPPTSATSYAAAIVSAGGPRIDTASPPLSPNSSANLRSTSEALVKKLLQLDSPRLDPKIVDVLLLDGIMEIVVSHLTRIDEQSSQSSSISTTTPPPSPPLQSLVPKSFAEMTAVRERDFSDSLAMKRSYHAMEILCGTAPANVKILQEKFYVIGACVLGGCGLVPTHHFLQNFYSYSQITSTQTHCITQKSWTTIVAMMHTEPYVVTTLFDIFLPNSNGNMNHFGKIFETLLRRHPGPILDMVVIEGKATRLMDQMLPYIYESSVQGAMLGLLFFPTVQHDMKVKRQECYSRLQEMEFLEKVLAFLEFKELPMFVTAASEFLIRMIEDASRTEDSDILFKSLEMQQGADIVGRIVETRILPGKRILSLQLAATGTDKQREAAISVLNGFLVKSNAPPFRSLMGSSIYSDMPTPVSPLYSVSTSVQELLHPHLQRLCDMLIVEKGGTAAGDAIPSGLKFSAYTIKYPFTTSMIALLEVIHETIKDADQNPDLLAKIPAGFWRLVVNCFLELRVVNGYEVPHKSFPISHRFNNTYHALFYKMFCSVLKSNDVPTLKLLITKQRLIARMIAHYEDKQLPTVTTNRRLATSVRIYSCNAWLTYTMEGIPTNFEVVTSTQPLILDVATLSIGSSRYRENTLRQTIAVDRWTVGGCKRPSPHFGPNPPVRTPDDTGIVSTYGAALRMMNPIGEVGEDHTSHSDFSPTEEIGIDLGSKYAFCLGFDKKPPPTEHSESTKNNLSPSMGDNSQLSGASIAVSPMTPSPSSSTSTPISNSKTKKKPKKKKKKKTNPSKANLTENDPNDDGDNSDTKSNGSQTSDSDLDDGGDDGDGEDIDEGTLMPGN</sequence>
<protein>
    <submittedName>
        <fullName evidence="4">Uncharacterized protein</fullName>
    </submittedName>
</protein>
<comment type="caution">
    <text evidence="4">The sequence shown here is derived from an EMBL/GenBank/DDBJ whole genome shotgun (WGS) entry which is preliminary data.</text>
</comment>
<evidence type="ECO:0000256" key="1">
    <source>
        <dbReference type="ARBA" id="ARBA00006180"/>
    </source>
</evidence>
<organism evidence="4 5">
    <name type="scientific">Jimgerdemannia flammicorona</name>
    <dbReference type="NCBI Taxonomy" id="994334"/>
    <lineage>
        <taxon>Eukaryota</taxon>
        <taxon>Fungi</taxon>
        <taxon>Fungi incertae sedis</taxon>
        <taxon>Mucoromycota</taxon>
        <taxon>Mucoromycotina</taxon>
        <taxon>Endogonomycetes</taxon>
        <taxon>Endogonales</taxon>
        <taxon>Endogonaceae</taxon>
        <taxon>Jimgerdemannia</taxon>
    </lineage>
</organism>
<evidence type="ECO:0000256" key="2">
    <source>
        <dbReference type="ARBA" id="ARBA00023306"/>
    </source>
</evidence>
<comment type="similarity">
    <text evidence="1">Belongs to the SAPS family.</text>
</comment>
<evidence type="ECO:0000313" key="4">
    <source>
        <dbReference type="EMBL" id="RUP45422.1"/>
    </source>
</evidence>
<evidence type="ECO:0000313" key="5">
    <source>
        <dbReference type="Proteomes" id="UP000268093"/>
    </source>
</evidence>
<evidence type="ECO:0000256" key="3">
    <source>
        <dbReference type="SAM" id="MobiDB-lite"/>
    </source>
</evidence>
<feature type="compositionally biased region" description="Acidic residues" evidence="3">
    <location>
        <begin position="866"/>
        <end position="882"/>
    </location>
</feature>
<feature type="compositionally biased region" description="Basic residues" evidence="3">
    <location>
        <begin position="822"/>
        <end position="836"/>
    </location>
</feature>
<proteinExistence type="inferred from homology"/>
<feature type="compositionally biased region" description="Low complexity" evidence="3">
    <location>
        <begin position="809"/>
        <end position="821"/>
    </location>
</feature>
<keyword evidence="2" id="KW-0131">Cell cycle</keyword>
<dbReference type="Proteomes" id="UP000268093">
    <property type="component" value="Unassembled WGS sequence"/>
</dbReference>
<keyword evidence="5" id="KW-1185">Reference proteome</keyword>
<dbReference type="PANTHER" id="PTHR12634:SF8">
    <property type="entry name" value="FIERY MOUNTAIN, ISOFORM D"/>
    <property type="match status" value="1"/>
</dbReference>
<feature type="region of interest" description="Disordered" evidence="3">
    <location>
        <begin position="30"/>
        <end position="54"/>
    </location>
</feature>
<feature type="compositionally biased region" description="Polar residues" evidence="3">
    <location>
        <begin position="782"/>
        <end position="798"/>
    </location>
</feature>
<feature type="compositionally biased region" description="Basic and acidic residues" evidence="3">
    <location>
        <begin position="770"/>
        <end position="781"/>
    </location>
</feature>
<gene>
    <name evidence="4" type="ORF">BC936DRAFT_148208</name>
</gene>
<feature type="region of interest" description="Disordered" evidence="3">
    <location>
        <begin position="770"/>
        <end position="889"/>
    </location>
</feature>
<name>A0A433D3K0_9FUNG</name>
<dbReference type="OrthoDB" id="1923159at2759"/>
<accession>A0A433D3K0</accession>
<feature type="region of interest" description="Disordered" evidence="3">
    <location>
        <begin position="133"/>
        <end position="153"/>
    </location>
</feature>
<feature type="compositionally biased region" description="Low complexity" evidence="3">
    <location>
        <begin position="133"/>
        <end position="143"/>
    </location>
</feature>
<dbReference type="PANTHER" id="PTHR12634">
    <property type="entry name" value="SIT4 YEAST -ASSOCIATING PROTEIN-RELATED"/>
    <property type="match status" value="1"/>
</dbReference>
<dbReference type="GO" id="GO:0019903">
    <property type="term" value="F:protein phosphatase binding"/>
    <property type="evidence" value="ECO:0007669"/>
    <property type="project" value="InterPro"/>
</dbReference>
<dbReference type="EMBL" id="RBNI01007322">
    <property type="protein sequence ID" value="RUP45422.1"/>
    <property type="molecule type" value="Genomic_DNA"/>
</dbReference>
<reference evidence="4 5" key="1">
    <citation type="journal article" date="2018" name="New Phytol.">
        <title>Phylogenomics of Endogonaceae and evolution of mycorrhizas within Mucoromycota.</title>
        <authorList>
            <person name="Chang Y."/>
            <person name="Desiro A."/>
            <person name="Na H."/>
            <person name="Sandor L."/>
            <person name="Lipzen A."/>
            <person name="Clum A."/>
            <person name="Barry K."/>
            <person name="Grigoriev I.V."/>
            <person name="Martin F.M."/>
            <person name="Stajich J.E."/>
            <person name="Smith M.E."/>
            <person name="Bonito G."/>
            <person name="Spatafora J.W."/>
        </authorList>
    </citation>
    <scope>NUCLEOTIDE SEQUENCE [LARGE SCALE GENOMIC DNA]</scope>
    <source>
        <strain evidence="4 5">GMNB39</strain>
    </source>
</reference>
<feature type="compositionally biased region" description="Pro residues" evidence="3">
    <location>
        <begin position="38"/>
        <end position="47"/>
    </location>
</feature>
<dbReference type="GO" id="GO:0019888">
    <property type="term" value="F:protein phosphatase regulator activity"/>
    <property type="evidence" value="ECO:0007669"/>
    <property type="project" value="TreeGrafter"/>
</dbReference>
<dbReference type="InterPro" id="IPR007587">
    <property type="entry name" value="SAPS"/>
</dbReference>